<keyword evidence="14 19" id="KW-0186">Copper</keyword>
<keyword evidence="18 19" id="KW-0675">Receptor</keyword>
<dbReference type="CDD" id="cd19933">
    <property type="entry name" value="REC_ETR-like"/>
    <property type="match status" value="1"/>
</dbReference>
<comment type="function">
    <text evidence="19">May act early in the ethylene signal transduction pathway, possibly as an ethylene receptor, or as a regulator of the pathway.</text>
</comment>
<evidence type="ECO:0000256" key="5">
    <source>
        <dbReference type="ARBA" id="ARBA00022679"/>
    </source>
</evidence>
<name>A0ABP0U1B8_9BRYO</name>
<evidence type="ECO:0000259" key="23">
    <source>
        <dbReference type="PROSITE" id="PS50110"/>
    </source>
</evidence>
<dbReference type="InterPro" id="IPR001789">
    <property type="entry name" value="Sig_transdc_resp-reg_receiver"/>
</dbReference>
<keyword evidence="6 21" id="KW-0812">Transmembrane</keyword>
<evidence type="ECO:0000256" key="1">
    <source>
        <dbReference type="ARBA" id="ARBA00001935"/>
    </source>
</evidence>
<evidence type="ECO:0000256" key="12">
    <source>
        <dbReference type="ARBA" id="ARBA00022840"/>
    </source>
</evidence>
<keyword evidence="15 19" id="KW-0902">Two-component regulatory system</keyword>
<dbReference type="Gene3D" id="3.40.50.2300">
    <property type="match status" value="1"/>
</dbReference>
<dbReference type="PROSITE" id="PS50109">
    <property type="entry name" value="HIS_KIN"/>
    <property type="match status" value="1"/>
</dbReference>
<evidence type="ECO:0000256" key="2">
    <source>
        <dbReference type="ARBA" id="ARBA00004477"/>
    </source>
</evidence>
<feature type="modified residue" description="4-aspartylphosphate" evidence="20">
    <location>
        <position position="666"/>
    </location>
</feature>
<dbReference type="SMART" id="SM00065">
    <property type="entry name" value="GAF"/>
    <property type="match status" value="1"/>
</dbReference>
<dbReference type="PRINTS" id="PR00344">
    <property type="entry name" value="BCTRLSENSOR"/>
</dbReference>
<dbReference type="InterPro" id="IPR011006">
    <property type="entry name" value="CheY-like_superfamily"/>
</dbReference>
<keyword evidence="7 19" id="KW-0479">Metal-binding</keyword>
<proteinExistence type="inferred from homology"/>
<keyword evidence="16 19" id="KW-0472">Membrane</keyword>
<dbReference type="Pfam" id="PF02518">
    <property type="entry name" value="HATPase_c"/>
    <property type="match status" value="1"/>
</dbReference>
<feature type="domain" description="Response regulatory" evidence="23">
    <location>
        <begin position="615"/>
        <end position="734"/>
    </location>
</feature>
<evidence type="ECO:0000256" key="18">
    <source>
        <dbReference type="ARBA" id="ARBA00023170"/>
    </source>
</evidence>
<feature type="transmembrane region" description="Helical" evidence="21">
    <location>
        <begin position="82"/>
        <end position="109"/>
    </location>
</feature>
<keyword evidence="8 19" id="KW-0547">Nucleotide-binding</keyword>
<evidence type="ECO:0000256" key="19">
    <source>
        <dbReference type="PIRNR" id="PIRNR026389"/>
    </source>
</evidence>
<dbReference type="CDD" id="cd16922">
    <property type="entry name" value="HATPase_EvgS-ArcB-TorS-like"/>
    <property type="match status" value="1"/>
</dbReference>
<keyword evidence="12 19" id="KW-0067">ATP-binding</keyword>
<evidence type="ECO:0000256" key="21">
    <source>
        <dbReference type="SAM" id="Phobius"/>
    </source>
</evidence>
<evidence type="ECO:0000256" key="7">
    <source>
        <dbReference type="ARBA" id="ARBA00022723"/>
    </source>
</evidence>
<evidence type="ECO:0000256" key="10">
    <source>
        <dbReference type="ARBA" id="ARBA00022777"/>
    </source>
</evidence>
<dbReference type="Pfam" id="PF01590">
    <property type="entry name" value="GAF"/>
    <property type="match status" value="1"/>
</dbReference>
<keyword evidence="10 19" id="KW-0418">Kinase</keyword>
<dbReference type="SMART" id="SM00448">
    <property type="entry name" value="REC"/>
    <property type="match status" value="1"/>
</dbReference>
<evidence type="ECO:0000256" key="6">
    <source>
        <dbReference type="ARBA" id="ARBA00022692"/>
    </source>
</evidence>
<gene>
    <name evidence="24" type="ORF">CSSPTR1EN2_LOCUS10101</name>
</gene>
<reference evidence="24" key="1">
    <citation type="submission" date="2024-02" db="EMBL/GenBank/DDBJ databases">
        <authorList>
            <consortium name="ELIXIR-Norway"/>
            <consortium name="Elixir Norway"/>
        </authorList>
    </citation>
    <scope>NUCLEOTIDE SEQUENCE</scope>
</reference>
<organism evidence="24 25">
    <name type="scientific">Sphagnum troendelagicum</name>
    <dbReference type="NCBI Taxonomy" id="128251"/>
    <lineage>
        <taxon>Eukaryota</taxon>
        <taxon>Viridiplantae</taxon>
        <taxon>Streptophyta</taxon>
        <taxon>Embryophyta</taxon>
        <taxon>Bryophyta</taxon>
        <taxon>Sphagnophytina</taxon>
        <taxon>Sphagnopsida</taxon>
        <taxon>Sphagnales</taxon>
        <taxon>Sphagnaceae</taxon>
        <taxon>Sphagnum</taxon>
    </lineage>
</organism>
<dbReference type="Proteomes" id="UP001497512">
    <property type="component" value="Chromosome 17"/>
</dbReference>
<accession>A0ABP0U1B8</accession>
<feature type="transmembrane region" description="Helical" evidence="21">
    <location>
        <begin position="54"/>
        <end position="76"/>
    </location>
</feature>
<evidence type="ECO:0000256" key="9">
    <source>
        <dbReference type="ARBA" id="ARBA00022745"/>
    </source>
</evidence>
<evidence type="ECO:0000256" key="14">
    <source>
        <dbReference type="ARBA" id="ARBA00023008"/>
    </source>
</evidence>
<evidence type="ECO:0000256" key="11">
    <source>
        <dbReference type="ARBA" id="ARBA00022824"/>
    </source>
</evidence>
<feature type="transmembrane region" description="Helical" evidence="21">
    <location>
        <begin position="20"/>
        <end position="42"/>
    </location>
</feature>
<evidence type="ECO:0000256" key="3">
    <source>
        <dbReference type="ARBA" id="ARBA00009842"/>
    </source>
</evidence>
<dbReference type="SMART" id="SM00387">
    <property type="entry name" value="HATPase_c"/>
    <property type="match status" value="1"/>
</dbReference>
<evidence type="ECO:0000256" key="4">
    <source>
        <dbReference type="ARBA" id="ARBA00022553"/>
    </source>
</evidence>
<keyword evidence="17" id="KW-1015">Disulfide bond</keyword>
<comment type="cofactor">
    <cofactor evidence="1 19">
        <name>Cu cation</name>
        <dbReference type="ChEBI" id="CHEBI:23378"/>
    </cofactor>
</comment>
<sequence>MDSCNCVEPQWPVDDLLMRYQYISDFFIALAYFSIPLELIYFVKKSSIFPYRWVLVQFGAFIVLCGATHFINLWTYTAHSRAVAVVLTVAKIFTAVVSCATALMLVHIIPDLLSVKTRELFLKNKAAELDREMGLIRTQEETGRHVRMLTHEIRSTLDKNTILKTTLVELGKTLALEECNLWMPTREGQDLQLSHTLRQSDTGPVTVPIHHTTIKQVFSSNRAVVISPNSPVCISRLRQGKYTIGDVVAVRVPLLHWKNFHSGDWPDMGKRPFALLVLMLPSDSARRWHVYELELVEVVADQVAVALSHAAILEESMEARDLLMEQNVQLDNARREAETAICARNDFLAVMNHEMRTPMHAIIALSSLLQETELTPEQRYMVDTVLKSSNLLATLINDVLDLSRLEDGSLELDMNTFKLPQVLKDVVNLVKPITSLKKLQVLLNLSPEIPEFVVGDEKRLMQTALNVVGNAVKFTKEGSISIKVCLERPDYPMDPLMLEFHPVQGEHHRYIRVEVRDTGVGLNPQDIPKLFNKFLQADSTTTRNYGGTGLGLAICKRFVNLMDGHIWVESEGFGKGTLVTFIVKLGLPEKINELDRHMTTAVQPSHQRTDFSGVRILVTDDNGVNRMVTRGLLMRLGCEVTVVSSGRECLQAISQPGQFFKVLLLDVCMPEMDGYEVAIRIQEKFARHERPLLVALTANTDRATRERCLSLGMDRVILKPISLEKMRVVLTELLDAPPR</sequence>
<dbReference type="PANTHER" id="PTHR24423">
    <property type="entry name" value="TWO-COMPONENT SENSOR HISTIDINE KINASE"/>
    <property type="match status" value="1"/>
</dbReference>
<dbReference type="SUPFAM" id="SSF55781">
    <property type="entry name" value="GAF domain-like"/>
    <property type="match status" value="1"/>
</dbReference>
<evidence type="ECO:0000256" key="16">
    <source>
        <dbReference type="ARBA" id="ARBA00023136"/>
    </source>
</evidence>
<keyword evidence="25" id="KW-1185">Reference proteome</keyword>
<keyword evidence="13 21" id="KW-1133">Transmembrane helix</keyword>
<evidence type="ECO:0000256" key="17">
    <source>
        <dbReference type="ARBA" id="ARBA00023157"/>
    </source>
</evidence>
<dbReference type="SUPFAM" id="SSF47384">
    <property type="entry name" value="Homodimeric domain of signal transducing histidine kinase"/>
    <property type="match status" value="1"/>
</dbReference>
<protein>
    <recommendedName>
        <fullName evidence="19">Ethylene receptor</fullName>
    </recommendedName>
</protein>
<dbReference type="InterPro" id="IPR014525">
    <property type="entry name" value="ETR"/>
</dbReference>
<dbReference type="PIRSF" id="PIRSF026389">
    <property type="entry name" value="Ethyln_sen_HK"/>
    <property type="match status" value="1"/>
</dbReference>
<dbReference type="SMART" id="SM00388">
    <property type="entry name" value="HisKA"/>
    <property type="match status" value="1"/>
</dbReference>
<evidence type="ECO:0000256" key="20">
    <source>
        <dbReference type="PROSITE-ProRule" id="PRU00169"/>
    </source>
</evidence>
<dbReference type="InterPro" id="IPR029016">
    <property type="entry name" value="GAF-like_dom_sf"/>
</dbReference>
<keyword evidence="9 19" id="KW-0936">Ethylene signaling pathway</keyword>
<dbReference type="SUPFAM" id="SSF55874">
    <property type="entry name" value="ATPase domain of HSP90 chaperone/DNA topoisomerase II/histidine kinase"/>
    <property type="match status" value="1"/>
</dbReference>
<evidence type="ECO:0000259" key="22">
    <source>
        <dbReference type="PROSITE" id="PS50109"/>
    </source>
</evidence>
<keyword evidence="4 20" id="KW-0597">Phosphoprotein</keyword>
<dbReference type="InterPro" id="IPR003594">
    <property type="entry name" value="HATPase_dom"/>
</dbReference>
<dbReference type="CDD" id="cd00082">
    <property type="entry name" value="HisKA"/>
    <property type="match status" value="1"/>
</dbReference>
<comment type="subcellular location">
    <subcellularLocation>
        <location evidence="2">Endoplasmic reticulum membrane</location>
        <topology evidence="2">Multi-pass membrane protein</topology>
    </subcellularLocation>
</comment>
<evidence type="ECO:0000256" key="13">
    <source>
        <dbReference type="ARBA" id="ARBA00022989"/>
    </source>
</evidence>
<dbReference type="Gene3D" id="1.10.287.130">
    <property type="match status" value="1"/>
</dbReference>
<dbReference type="InterPro" id="IPR036097">
    <property type="entry name" value="HisK_dim/P_sf"/>
</dbReference>
<evidence type="ECO:0000256" key="15">
    <source>
        <dbReference type="ARBA" id="ARBA00023012"/>
    </source>
</evidence>
<dbReference type="PROSITE" id="PS50110">
    <property type="entry name" value="RESPONSE_REGULATORY"/>
    <property type="match status" value="1"/>
</dbReference>
<dbReference type="InterPro" id="IPR003661">
    <property type="entry name" value="HisK_dim/P_dom"/>
</dbReference>
<dbReference type="Gene3D" id="3.30.450.40">
    <property type="match status" value="1"/>
</dbReference>
<dbReference type="PANTHER" id="PTHR24423:SF625">
    <property type="entry name" value="ETHYLENE RESPONSE SENSOR 1"/>
    <property type="match status" value="1"/>
</dbReference>
<dbReference type="Pfam" id="PF25487">
    <property type="entry name" value="ETR1_N"/>
    <property type="match status" value="1"/>
</dbReference>
<dbReference type="InterPro" id="IPR003018">
    <property type="entry name" value="GAF"/>
</dbReference>
<dbReference type="Pfam" id="PF00512">
    <property type="entry name" value="HisKA"/>
    <property type="match status" value="1"/>
</dbReference>
<dbReference type="EMBL" id="OZ019909">
    <property type="protein sequence ID" value="CAK9209812.1"/>
    <property type="molecule type" value="Genomic_DNA"/>
</dbReference>
<dbReference type="Pfam" id="PF00072">
    <property type="entry name" value="Response_reg"/>
    <property type="match status" value="1"/>
</dbReference>
<dbReference type="InterPro" id="IPR005467">
    <property type="entry name" value="His_kinase_dom"/>
</dbReference>
<evidence type="ECO:0000256" key="8">
    <source>
        <dbReference type="ARBA" id="ARBA00022741"/>
    </source>
</evidence>
<dbReference type="Gene3D" id="3.30.565.10">
    <property type="entry name" value="Histidine kinase-like ATPase, C-terminal domain"/>
    <property type="match status" value="1"/>
</dbReference>
<dbReference type="InterPro" id="IPR058544">
    <property type="entry name" value="ETR1_N"/>
</dbReference>
<feature type="domain" description="Histidine kinase" evidence="22">
    <location>
        <begin position="350"/>
        <end position="587"/>
    </location>
</feature>
<comment type="similarity">
    <text evidence="3 19">Belongs to the ethylene receptor family.</text>
</comment>
<dbReference type="SUPFAM" id="SSF52172">
    <property type="entry name" value="CheY-like"/>
    <property type="match status" value="1"/>
</dbReference>
<keyword evidence="11 19" id="KW-0256">Endoplasmic reticulum</keyword>
<dbReference type="InterPro" id="IPR004358">
    <property type="entry name" value="Sig_transdc_His_kin-like_C"/>
</dbReference>
<keyword evidence="5 19" id="KW-0808">Transferase</keyword>
<evidence type="ECO:0000313" key="24">
    <source>
        <dbReference type="EMBL" id="CAK9209812.1"/>
    </source>
</evidence>
<dbReference type="InterPro" id="IPR036890">
    <property type="entry name" value="HATPase_C_sf"/>
</dbReference>
<evidence type="ECO:0000313" key="25">
    <source>
        <dbReference type="Proteomes" id="UP001497512"/>
    </source>
</evidence>